<dbReference type="HOGENOM" id="CLU_780422_0_0_10"/>
<dbReference type="GeneID" id="78083957"/>
<dbReference type="AlphaFoldDB" id="F8X556"/>
<gene>
    <name evidence="1" type="ORF">HMPREF9456_03365</name>
</gene>
<dbReference type="OrthoDB" id="1032063at2"/>
<proteinExistence type="predicted"/>
<dbReference type="eggNOG" id="ENOG502ZBIR">
    <property type="taxonomic scope" value="Bacteria"/>
</dbReference>
<dbReference type="STRING" id="742767.HMPREF9456_03365"/>
<evidence type="ECO:0008006" key="3">
    <source>
        <dbReference type="Google" id="ProtNLM"/>
    </source>
</evidence>
<name>F8X556_9BACT</name>
<keyword evidence="2" id="KW-1185">Reference proteome</keyword>
<accession>F8X556</accession>
<comment type="caution">
    <text evidence="1">The sequence shown here is derived from an EMBL/GenBank/DDBJ whole genome shotgun (WGS) entry which is preliminary data.</text>
</comment>
<protein>
    <recommendedName>
        <fullName evidence="3">Major capsid protein</fullName>
    </recommendedName>
</protein>
<dbReference type="RefSeq" id="WP_006844732.1">
    <property type="nucleotide sequence ID" value="NZ_AQWJ01000014.1"/>
</dbReference>
<sequence length="360" mass="39985">MGSTALNNINQLTPDNLAIRDLRELLFLEVLQAGAINEIVDLNYGVLNGAHLGGVGEFGLLGEDKAMCRPTFNNTNLATQQKIWELGRIVVAEEMCADDFESTVAKFSMKTGTDRADLTQTDLLSYIIEPRLKTAIEKMIWRVSWFGDKAAQNVYDGGIIKDGIDVKFFTMADGLFKKLFAITAANTKQRVTIAANTAATYTAQRDNMRASGAATGVIDALVYNANPILRQAEGRFILCTQSFADALAIDIKANNKGSDLQWQSLFGGLAYATEYNGEKLIRLPIWDEMIQAFEDNGTTLNKPHRALFCTKDNLKVGFESSNLMPDLKIWFSEDDQTNKILGRDKMGTLTWQDELIQFAY</sequence>
<evidence type="ECO:0000313" key="1">
    <source>
        <dbReference type="EMBL" id="EGK04662.1"/>
    </source>
</evidence>
<dbReference type="Proteomes" id="UP000006420">
    <property type="component" value="Unassembled WGS sequence"/>
</dbReference>
<reference evidence="1 2" key="1">
    <citation type="submission" date="2011-04" db="EMBL/GenBank/DDBJ databases">
        <title>The Genome Sequence of Dysgonomonas mossii DSM 22836.</title>
        <authorList>
            <consortium name="The Broad Institute Genome Sequencing Platform"/>
            <person name="Earl A."/>
            <person name="Ward D."/>
            <person name="Feldgarden M."/>
            <person name="Gevers D."/>
            <person name="Pudlo N."/>
            <person name="Martens E."/>
            <person name="Allen-Vercoe E."/>
            <person name="Young S.K."/>
            <person name="Zeng Q."/>
            <person name="Gargeya S."/>
            <person name="Fitzgerald M."/>
            <person name="Haas B."/>
            <person name="Abouelleil A."/>
            <person name="Alvarado L."/>
            <person name="Arachchi H.M."/>
            <person name="Berlin A."/>
            <person name="Brown A."/>
            <person name="Chapman S.B."/>
            <person name="Chen Z."/>
            <person name="Dunbar C."/>
            <person name="Freedman E."/>
            <person name="Gearin G."/>
            <person name="Gellesch M."/>
            <person name="Goldberg J."/>
            <person name="Griggs A."/>
            <person name="Gujja S."/>
            <person name="Heiman D."/>
            <person name="Howarth C."/>
            <person name="Larson L."/>
            <person name="Lui A."/>
            <person name="MacDonald P.J.P."/>
            <person name="Mehta T."/>
            <person name="Montmayeur A."/>
            <person name="Murphy C."/>
            <person name="Neiman D."/>
            <person name="Pearson M."/>
            <person name="Priest M."/>
            <person name="Roberts A."/>
            <person name="Saif S."/>
            <person name="Shea T."/>
            <person name="Shenoy N."/>
            <person name="Sisk P."/>
            <person name="Stolte C."/>
            <person name="Sykes S."/>
            <person name="Yandava C."/>
            <person name="Wortman J."/>
            <person name="Nusbaum C."/>
            <person name="Birren B."/>
        </authorList>
    </citation>
    <scope>NUCLEOTIDE SEQUENCE [LARGE SCALE GENOMIC DNA]</scope>
    <source>
        <strain evidence="1 2">DSM 22836</strain>
    </source>
</reference>
<evidence type="ECO:0000313" key="2">
    <source>
        <dbReference type="Proteomes" id="UP000006420"/>
    </source>
</evidence>
<organism evidence="1 2">
    <name type="scientific">Dysgonomonas mossii DSM 22836</name>
    <dbReference type="NCBI Taxonomy" id="742767"/>
    <lineage>
        <taxon>Bacteria</taxon>
        <taxon>Pseudomonadati</taxon>
        <taxon>Bacteroidota</taxon>
        <taxon>Bacteroidia</taxon>
        <taxon>Bacteroidales</taxon>
        <taxon>Dysgonomonadaceae</taxon>
        <taxon>Dysgonomonas</taxon>
    </lineage>
</organism>
<dbReference type="EMBL" id="ADLW01000022">
    <property type="protein sequence ID" value="EGK04662.1"/>
    <property type="molecule type" value="Genomic_DNA"/>
</dbReference>